<dbReference type="Pfam" id="PF03465">
    <property type="entry name" value="eRF1_3"/>
    <property type="match status" value="1"/>
</dbReference>
<gene>
    <name evidence="2" type="ORF">ACFQE1_20125</name>
</gene>
<organism evidence="2 3">
    <name type="scientific">Halobium palmae</name>
    <dbReference type="NCBI Taxonomy" id="1776492"/>
    <lineage>
        <taxon>Archaea</taxon>
        <taxon>Methanobacteriati</taxon>
        <taxon>Methanobacteriota</taxon>
        <taxon>Stenosarchaea group</taxon>
        <taxon>Halobacteria</taxon>
        <taxon>Halobacteriales</taxon>
        <taxon>Haloferacaceae</taxon>
        <taxon>Halobium</taxon>
    </lineage>
</organism>
<dbReference type="Proteomes" id="UP001596328">
    <property type="component" value="Unassembled WGS sequence"/>
</dbReference>
<evidence type="ECO:0000313" key="2">
    <source>
        <dbReference type="EMBL" id="MFC6726631.1"/>
    </source>
</evidence>
<name>A0ABD5S4Z2_9EURY</name>
<proteinExistence type="predicted"/>
<dbReference type="SUPFAM" id="SSF55315">
    <property type="entry name" value="L30e-like"/>
    <property type="match status" value="1"/>
</dbReference>
<dbReference type="AlphaFoldDB" id="A0ABD5S4Z2"/>
<evidence type="ECO:0000313" key="3">
    <source>
        <dbReference type="Proteomes" id="UP001596328"/>
    </source>
</evidence>
<evidence type="ECO:0000259" key="1">
    <source>
        <dbReference type="Pfam" id="PF03465"/>
    </source>
</evidence>
<dbReference type="EMBL" id="JBHSWU010001272">
    <property type="protein sequence ID" value="MFC6726631.1"/>
    <property type="molecule type" value="Genomic_DNA"/>
</dbReference>
<feature type="domain" description="eRF1" evidence="1">
    <location>
        <begin position="6"/>
        <end position="44"/>
    </location>
</feature>
<sequence length="45" mass="5029">MAREYEQRAEDIEADVLVVPTDSEDGERFEAGFDGVGALLRFPVE</sequence>
<dbReference type="InterPro" id="IPR005142">
    <property type="entry name" value="eRF1_3"/>
</dbReference>
<comment type="caution">
    <text evidence="2">The sequence shown here is derived from an EMBL/GenBank/DDBJ whole genome shotgun (WGS) entry which is preliminary data.</text>
</comment>
<dbReference type="InterPro" id="IPR029064">
    <property type="entry name" value="Ribosomal_eL30-like_sf"/>
</dbReference>
<keyword evidence="3" id="KW-1185">Reference proteome</keyword>
<protein>
    <recommendedName>
        <fullName evidence="1">eRF1 domain-containing protein</fullName>
    </recommendedName>
</protein>
<reference evidence="2 3" key="1">
    <citation type="journal article" date="2019" name="Int. J. Syst. Evol. Microbiol.">
        <title>The Global Catalogue of Microorganisms (GCM) 10K type strain sequencing project: providing services to taxonomists for standard genome sequencing and annotation.</title>
        <authorList>
            <consortium name="The Broad Institute Genomics Platform"/>
            <consortium name="The Broad Institute Genome Sequencing Center for Infectious Disease"/>
            <person name="Wu L."/>
            <person name="Ma J."/>
        </authorList>
    </citation>
    <scope>NUCLEOTIDE SEQUENCE [LARGE SCALE GENOMIC DNA]</scope>
    <source>
        <strain evidence="2 3">NBRC 111368</strain>
    </source>
</reference>
<accession>A0ABD5S4Z2</accession>
<dbReference type="Gene3D" id="3.30.1330.30">
    <property type="match status" value="1"/>
</dbReference>